<evidence type="ECO:0000259" key="10">
    <source>
        <dbReference type="PROSITE" id="PS50203"/>
    </source>
</evidence>
<dbReference type="InterPro" id="IPR038765">
    <property type="entry name" value="Papain-like_cys_pep_sf"/>
</dbReference>
<dbReference type="PANTHER" id="PTHR10183">
    <property type="entry name" value="CALPAIN"/>
    <property type="match status" value="1"/>
</dbReference>
<dbReference type="InterPro" id="IPR000169">
    <property type="entry name" value="Pept_cys_AS"/>
</dbReference>
<dbReference type="Pfam" id="PF01067">
    <property type="entry name" value="Calpain_III"/>
    <property type="match status" value="1"/>
</dbReference>
<dbReference type="SMART" id="SM00720">
    <property type="entry name" value="calpain_III"/>
    <property type="match status" value="1"/>
</dbReference>
<dbReference type="CDD" id="cd00214">
    <property type="entry name" value="Calpain_III"/>
    <property type="match status" value="1"/>
</dbReference>
<proteinExistence type="inferred from homology"/>
<evidence type="ECO:0000256" key="2">
    <source>
        <dbReference type="ARBA" id="ARBA00022670"/>
    </source>
</evidence>
<dbReference type="InterPro" id="IPR011992">
    <property type="entry name" value="EF-hand-dom_pair"/>
</dbReference>
<dbReference type="InterPro" id="IPR022682">
    <property type="entry name" value="Calpain_domain_III"/>
</dbReference>
<protein>
    <submittedName>
        <fullName evidence="11">Calpain 1, (mu/I) large subunit a</fullName>
    </submittedName>
</protein>
<accession>A0A8C1HHW8</accession>
<dbReference type="GO" id="GO:0046872">
    <property type="term" value="F:metal ion binding"/>
    <property type="evidence" value="ECO:0007669"/>
    <property type="project" value="UniProtKB-KW"/>
</dbReference>
<reference evidence="11" key="2">
    <citation type="submission" date="2025-09" db="UniProtKB">
        <authorList>
            <consortium name="Ensembl"/>
        </authorList>
    </citation>
    <scope>IDENTIFICATION</scope>
</reference>
<dbReference type="Gene3D" id="1.10.238.10">
    <property type="entry name" value="EF-hand"/>
    <property type="match status" value="2"/>
</dbReference>
<evidence type="ECO:0000256" key="8">
    <source>
        <dbReference type="PIRSR" id="PIRSR622684-1"/>
    </source>
</evidence>
<keyword evidence="6 9" id="KW-0788">Thiol protease</keyword>
<feature type="active site" evidence="8 9">
    <location>
        <position position="265"/>
    </location>
</feature>
<dbReference type="GO" id="GO:0005737">
    <property type="term" value="C:cytoplasm"/>
    <property type="evidence" value="ECO:0007669"/>
    <property type="project" value="TreeGrafter"/>
</dbReference>
<dbReference type="SUPFAM" id="SSF54001">
    <property type="entry name" value="Cysteine proteinases"/>
    <property type="match status" value="1"/>
</dbReference>
<evidence type="ECO:0000256" key="1">
    <source>
        <dbReference type="ARBA" id="ARBA00007623"/>
    </source>
</evidence>
<organism evidence="11 12">
    <name type="scientific">Cyprinus carpio carpio</name>
    <dbReference type="NCBI Taxonomy" id="630221"/>
    <lineage>
        <taxon>Eukaryota</taxon>
        <taxon>Metazoa</taxon>
        <taxon>Chordata</taxon>
        <taxon>Craniata</taxon>
        <taxon>Vertebrata</taxon>
        <taxon>Euteleostomi</taxon>
        <taxon>Actinopterygii</taxon>
        <taxon>Neopterygii</taxon>
        <taxon>Teleostei</taxon>
        <taxon>Ostariophysi</taxon>
        <taxon>Cypriniformes</taxon>
        <taxon>Cyprinidae</taxon>
        <taxon>Cyprininae</taxon>
        <taxon>Cyprinus</taxon>
    </lineage>
</organism>
<dbReference type="PROSITE" id="PS50203">
    <property type="entry name" value="CALPAIN_CAT"/>
    <property type="match status" value="1"/>
</dbReference>
<feature type="active site" evidence="8 9">
    <location>
        <position position="289"/>
    </location>
</feature>
<evidence type="ECO:0000313" key="12">
    <source>
        <dbReference type="Proteomes" id="UP001108240"/>
    </source>
</evidence>
<dbReference type="InterPro" id="IPR022684">
    <property type="entry name" value="Calpain_cysteine_protease"/>
</dbReference>
<keyword evidence="7" id="KW-0106">Calcium</keyword>
<dbReference type="CDD" id="cd00044">
    <property type="entry name" value="CysPc"/>
    <property type="match status" value="1"/>
</dbReference>
<evidence type="ECO:0000256" key="3">
    <source>
        <dbReference type="ARBA" id="ARBA00022723"/>
    </source>
</evidence>
<keyword evidence="12" id="KW-1185">Reference proteome</keyword>
<comment type="similarity">
    <text evidence="1">Belongs to the peptidase C2 family.</text>
</comment>
<dbReference type="InterPro" id="IPR001300">
    <property type="entry name" value="Peptidase_C2_calpain_cat"/>
</dbReference>
<dbReference type="GO" id="GO:0006508">
    <property type="term" value="P:proteolysis"/>
    <property type="evidence" value="ECO:0007669"/>
    <property type="project" value="UniProtKB-KW"/>
</dbReference>
<dbReference type="Proteomes" id="UP001108240">
    <property type="component" value="Unplaced"/>
</dbReference>
<feature type="active site" evidence="8 9">
    <location>
        <position position="108"/>
    </location>
</feature>
<dbReference type="PROSITE" id="PS00139">
    <property type="entry name" value="THIOL_PROTEASE_CYS"/>
    <property type="match status" value="1"/>
</dbReference>
<dbReference type="Gene3D" id="2.60.120.380">
    <property type="match status" value="1"/>
</dbReference>
<keyword evidence="3" id="KW-0479">Metal-binding</keyword>
<evidence type="ECO:0000256" key="6">
    <source>
        <dbReference type="ARBA" id="ARBA00022807"/>
    </source>
</evidence>
<evidence type="ECO:0000256" key="5">
    <source>
        <dbReference type="ARBA" id="ARBA00022801"/>
    </source>
</evidence>
<feature type="domain" description="Calpain catalytic" evidence="10">
    <location>
        <begin position="48"/>
        <end position="347"/>
    </location>
</feature>
<dbReference type="SUPFAM" id="SSF49758">
    <property type="entry name" value="Calpain large subunit, middle domain (domain III)"/>
    <property type="match status" value="1"/>
</dbReference>
<dbReference type="PRINTS" id="PR00704">
    <property type="entry name" value="CALPAIN"/>
</dbReference>
<dbReference type="AlphaFoldDB" id="A0A8C1HHW8"/>
<keyword evidence="5 9" id="KW-0378">Hydrolase</keyword>
<dbReference type="SMART" id="SM00230">
    <property type="entry name" value="CysPc"/>
    <property type="match status" value="1"/>
</dbReference>
<evidence type="ECO:0000313" key="11">
    <source>
        <dbReference type="Ensembl" id="ENSCCRP00000051752.2"/>
    </source>
</evidence>
<evidence type="ECO:0000256" key="7">
    <source>
        <dbReference type="ARBA" id="ARBA00022837"/>
    </source>
</evidence>
<dbReference type="GO" id="GO:0004198">
    <property type="term" value="F:calcium-dependent cysteine-type endopeptidase activity"/>
    <property type="evidence" value="ECO:0007669"/>
    <property type="project" value="InterPro"/>
</dbReference>
<dbReference type="InterPro" id="IPR022683">
    <property type="entry name" value="Calpain_III"/>
</dbReference>
<dbReference type="Gene3D" id="3.90.70.10">
    <property type="entry name" value="Cysteine proteinases"/>
    <property type="match status" value="1"/>
</dbReference>
<dbReference type="FunFam" id="2.60.120.380:FF:000001">
    <property type="entry name" value="Calpain-1 catalytic subunit"/>
    <property type="match status" value="1"/>
</dbReference>
<keyword evidence="4" id="KW-0677">Repeat</keyword>
<name>A0A8C1HHW8_CYPCA</name>
<dbReference type="Pfam" id="PF00648">
    <property type="entry name" value="Peptidase_C2"/>
    <property type="match status" value="1"/>
</dbReference>
<dbReference type="FunFam" id="3.90.70.10:FF:000001">
    <property type="entry name" value="Calpain-1 catalytic subunit"/>
    <property type="match status" value="1"/>
</dbReference>
<reference evidence="11" key="1">
    <citation type="submission" date="2025-08" db="UniProtKB">
        <authorList>
            <consortium name="Ensembl"/>
        </authorList>
    </citation>
    <scope>IDENTIFICATION</scope>
</reference>
<dbReference type="InterPro" id="IPR033883">
    <property type="entry name" value="C2_III"/>
</dbReference>
<dbReference type="InterPro" id="IPR036213">
    <property type="entry name" value="Calpain_III_sf"/>
</dbReference>
<evidence type="ECO:0000256" key="4">
    <source>
        <dbReference type="ARBA" id="ARBA00022737"/>
    </source>
</evidence>
<dbReference type="GeneTree" id="ENSGT00940000158672"/>
<dbReference type="PANTHER" id="PTHR10183:SF322">
    <property type="entry name" value="CALPAIN-11"/>
    <property type="match status" value="1"/>
</dbReference>
<evidence type="ECO:0000256" key="9">
    <source>
        <dbReference type="PROSITE-ProRule" id="PRU00239"/>
    </source>
</evidence>
<dbReference type="SUPFAM" id="SSF47473">
    <property type="entry name" value="EF-hand"/>
    <property type="match status" value="1"/>
</dbReference>
<dbReference type="Ensembl" id="ENSCCRT00000056090.2">
    <property type="protein sequence ID" value="ENSCCRP00000051752.2"/>
    <property type="gene ID" value="ENSCCRG00000026111.2"/>
</dbReference>
<sequence>MFSYGGISAQISANRLKADGVGSFEQALHFQNQDFEALKQECLEGGYLFEDPCFPAEPPSLGFKELAPYSSKTRGVEWMRPTELCDDPQFIVDGASRTDICQGALGDCWLLAAIASLTLNERLLHRVVPHGQSFQDDYAGIFHFQFWQFGEWVDVVIDDRLPVRDGELMFVHSAEGNEFWSALVEKAYAKLNGSYEALSGGSTTEGFEDFTGGVSEMFELRKAPRDLYRIISKALERGSLLGCSIDITSAFDMESVTFKKLVKGHAYSVTALKQVEFRGHTERLIRIRNPWGQVEWTGAWSDNSPEWDEIDPSEKDDLHLQMEDGEFWMSFSEFLRQFSRLEICNLTPDALSDDDLSHWNTIKFHGAWRRGSTAGGCRNHPNTFWINPQYKVTLLEEDDDPEDEEVACSFLVALLQKDRRRFRRHGQDMHTIGFAIYEVRSKIGCQNVHLKKDFFLTHSSCARSETFINLREVSTRLRLPPGEYIIVPSTFEPSKEADFVLRVFTEKQELDDEISADLEDEAEITEDDIDDSFKSLFAQLAGEDMEISVRELRTILNRVVSKHKDLKTDGFSMESCRTMVNLLDKDGSARLGLVEFQILWNKVRKLLVMFKINISSGFKLNNRLNQILVARYAENEVIDFDNFVCCLIKLEAMFRSFQQLDRDGTGTAEMNLSEWLFMTMCG</sequence>
<keyword evidence="2 9" id="KW-0645">Protease</keyword>